<keyword evidence="1" id="KW-1133">Transmembrane helix</keyword>
<sequence length="144" mass="14837">MNHWTAVAGAAVFVWLGMVLAISFLEAPLKFRAPGVTIPLGLGVGRLVFRALNICEAVLAVVIVAALVLGSPGSGVVVGVLVAASALVIQVVGVRPALTRRSDAVLADARQAESGRSRAHYVYVVLEVVKVVALLSSGVLLLGF</sequence>
<accession>A0A064CHX3</accession>
<feature type="transmembrane region" description="Helical" evidence="1">
    <location>
        <begin position="119"/>
        <end position="142"/>
    </location>
</feature>
<dbReference type="Proteomes" id="UP000022835">
    <property type="component" value="Unassembled WGS sequence"/>
</dbReference>
<name>A0A064CHX3_9MYCO</name>
<dbReference type="OrthoDB" id="1098954at2"/>
<feature type="transmembrane region" description="Helical" evidence="1">
    <location>
        <begin position="6"/>
        <end position="27"/>
    </location>
</feature>
<feature type="transmembrane region" description="Helical" evidence="1">
    <location>
        <begin position="47"/>
        <end position="70"/>
    </location>
</feature>
<organism evidence="2 3">
    <name type="scientific">Mycolicibacterium aromaticivorans JS19b1 = JCM 16368</name>
    <dbReference type="NCBI Taxonomy" id="1440774"/>
    <lineage>
        <taxon>Bacteria</taxon>
        <taxon>Bacillati</taxon>
        <taxon>Actinomycetota</taxon>
        <taxon>Actinomycetes</taxon>
        <taxon>Mycobacteriales</taxon>
        <taxon>Mycobacteriaceae</taxon>
        <taxon>Mycolicibacterium</taxon>
    </lineage>
</organism>
<evidence type="ECO:0000256" key="1">
    <source>
        <dbReference type="SAM" id="Phobius"/>
    </source>
</evidence>
<feature type="transmembrane region" description="Helical" evidence="1">
    <location>
        <begin position="76"/>
        <end position="98"/>
    </location>
</feature>
<reference evidence="2" key="1">
    <citation type="submission" date="2014-05" db="EMBL/GenBank/DDBJ databases">
        <title>Genome sequence of Mycobacterium aromaticivorans strain JS19b1T (= DSM 45407T).</title>
        <authorList>
            <person name="Kwak Y."/>
            <person name="Park G.-S."/>
            <person name="Li Q.X."/>
            <person name="Lee S.-E."/>
            <person name="Shin J.-H."/>
        </authorList>
    </citation>
    <scope>NUCLEOTIDE SEQUENCE [LARGE SCALE GENOMIC DNA]</scope>
    <source>
        <strain evidence="2">JS19b1</strain>
    </source>
</reference>
<gene>
    <name evidence="2" type="ORF">Y900_005300</name>
</gene>
<evidence type="ECO:0000313" key="2">
    <source>
        <dbReference type="EMBL" id="KDE98367.1"/>
    </source>
</evidence>
<dbReference type="AlphaFoldDB" id="A0A064CHX3"/>
<keyword evidence="1" id="KW-0472">Membrane</keyword>
<evidence type="ECO:0000313" key="3">
    <source>
        <dbReference type="Proteomes" id="UP000022835"/>
    </source>
</evidence>
<keyword evidence="1" id="KW-0812">Transmembrane</keyword>
<dbReference type="EMBL" id="JALN02000001">
    <property type="protein sequence ID" value="KDE98367.1"/>
    <property type="molecule type" value="Genomic_DNA"/>
</dbReference>
<dbReference type="STRING" id="1440774.Y900_005300"/>
<proteinExistence type="predicted"/>
<protein>
    <submittedName>
        <fullName evidence="2">Membrane protein</fullName>
    </submittedName>
</protein>
<keyword evidence="3" id="KW-1185">Reference proteome</keyword>
<dbReference type="eggNOG" id="ENOG5032YPC">
    <property type="taxonomic scope" value="Bacteria"/>
</dbReference>
<comment type="caution">
    <text evidence="2">The sequence shown here is derived from an EMBL/GenBank/DDBJ whole genome shotgun (WGS) entry which is preliminary data.</text>
</comment>